<accession>A0A1G9ML43</accession>
<organism evidence="1 2">
    <name type="scientific">Lentzea albidocapillata subsp. violacea</name>
    <dbReference type="NCBI Taxonomy" id="128104"/>
    <lineage>
        <taxon>Bacteria</taxon>
        <taxon>Bacillati</taxon>
        <taxon>Actinomycetota</taxon>
        <taxon>Actinomycetes</taxon>
        <taxon>Pseudonocardiales</taxon>
        <taxon>Pseudonocardiaceae</taxon>
        <taxon>Lentzea</taxon>
    </lineage>
</organism>
<dbReference type="AlphaFoldDB" id="A0A1G9ML43"/>
<dbReference type="Proteomes" id="UP000199682">
    <property type="component" value="Unassembled WGS sequence"/>
</dbReference>
<dbReference type="InterPro" id="IPR017517">
    <property type="entry name" value="Maleyloyr_isom"/>
</dbReference>
<proteinExistence type="predicted"/>
<dbReference type="NCBIfam" id="TIGR03085">
    <property type="entry name" value="TIGR03085 family metal-binding protein"/>
    <property type="match status" value="1"/>
</dbReference>
<dbReference type="EMBL" id="FNET01000013">
    <property type="protein sequence ID" value="SDL74375.1"/>
    <property type="molecule type" value="Genomic_DNA"/>
</dbReference>
<name>A0A1G9ML43_9PSEU</name>
<gene>
    <name evidence="1" type="ORF">SAMN04488074_11351</name>
</gene>
<evidence type="ECO:0000313" key="2">
    <source>
        <dbReference type="Proteomes" id="UP000199682"/>
    </source>
</evidence>
<protein>
    <submittedName>
        <fullName evidence="1">TIGR03085 family protein</fullName>
    </submittedName>
</protein>
<dbReference type="NCBIfam" id="TIGR03083">
    <property type="entry name" value="maleylpyruvate isomerase family mycothiol-dependent enzyme"/>
    <property type="match status" value="1"/>
</dbReference>
<evidence type="ECO:0000313" key="1">
    <source>
        <dbReference type="EMBL" id="SDL74375.1"/>
    </source>
</evidence>
<dbReference type="InterPro" id="IPR017519">
    <property type="entry name" value="CHP03085"/>
</dbReference>
<reference evidence="2" key="1">
    <citation type="submission" date="2016-10" db="EMBL/GenBank/DDBJ databases">
        <authorList>
            <person name="Varghese N."/>
            <person name="Submissions S."/>
        </authorList>
    </citation>
    <scope>NUCLEOTIDE SEQUENCE [LARGE SCALE GENOMIC DNA]</scope>
    <source>
        <strain evidence="2">DSM 44796</strain>
    </source>
</reference>
<sequence length="209" mass="23502">MWCNGGVSLARDERKALVDLMTELGPGAPTLCGTWRTLDLAAHLAIRERRIDTAPGILLPMFAKWTEKVQEDYTHKAWSELLDLVRVPPFWIKPVDELMNTGEYFVHHEDVRRAQAGWEPRPYDARREATLWKLLPLTARMTYKSSPVGVALVRPDGEHVVARQGANGVVITGEVAELVMLAFGRDEARVEYSGDADAVQRVRSLNRSV</sequence>